<dbReference type="AlphaFoldDB" id="A0AAD4R1J9"/>
<evidence type="ECO:0000313" key="3">
    <source>
        <dbReference type="Proteomes" id="UP001201812"/>
    </source>
</evidence>
<feature type="transmembrane region" description="Helical" evidence="1">
    <location>
        <begin position="98"/>
        <end position="120"/>
    </location>
</feature>
<keyword evidence="1" id="KW-1133">Transmembrane helix</keyword>
<reference evidence="2" key="1">
    <citation type="submission" date="2022-01" db="EMBL/GenBank/DDBJ databases">
        <title>Genome Sequence Resource for Two Populations of Ditylenchus destructor, the Migratory Endoparasitic Phytonematode.</title>
        <authorList>
            <person name="Zhang H."/>
            <person name="Lin R."/>
            <person name="Xie B."/>
        </authorList>
    </citation>
    <scope>NUCLEOTIDE SEQUENCE</scope>
    <source>
        <strain evidence="2">BazhouSP</strain>
    </source>
</reference>
<keyword evidence="1" id="KW-0812">Transmembrane</keyword>
<gene>
    <name evidence="2" type="ORF">DdX_14625</name>
</gene>
<keyword evidence="3" id="KW-1185">Reference proteome</keyword>
<evidence type="ECO:0000256" key="1">
    <source>
        <dbReference type="SAM" id="Phobius"/>
    </source>
</evidence>
<keyword evidence="1" id="KW-0472">Membrane</keyword>
<dbReference type="EMBL" id="JAKKPZ010000075">
    <property type="protein sequence ID" value="KAI1703882.1"/>
    <property type="molecule type" value="Genomic_DNA"/>
</dbReference>
<accession>A0AAD4R1J9</accession>
<name>A0AAD4R1J9_9BILA</name>
<organism evidence="2 3">
    <name type="scientific">Ditylenchus destructor</name>
    <dbReference type="NCBI Taxonomy" id="166010"/>
    <lineage>
        <taxon>Eukaryota</taxon>
        <taxon>Metazoa</taxon>
        <taxon>Ecdysozoa</taxon>
        <taxon>Nematoda</taxon>
        <taxon>Chromadorea</taxon>
        <taxon>Rhabditida</taxon>
        <taxon>Tylenchina</taxon>
        <taxon>Tylenchomorpha</taxon>
        <taxon>Sphaerularioidea</taxon>
        <taxon>Anguinidae</taxon>
        <taxon>Anguininae</taxon>
        <taxon>Ditylenchus</taxon>
    </lineage>
</organism>
<proteinExistence type="predicted"/>
<protein>
    <submittedName>
        <fullName evidence="2">Uncharacterized protein</fullName>
    </submittedName>
</protein>
<sequence length="179" mass="21079">MTYNERRNGSHVRTLLRSVRQNPYLSLSIEIISRENLSHFFRPVDLFLIHSIFNLMRGRKLLWIQKLFGNEWVRLAAFSSILLYHLPELGLMRQILLLLTGSLSIVLGIFITIHIVRFLLRLIPDWRWLCDDIECGYRFELLPTLTSPSHNFIESFTPLWAWRDEAVVSHTISCNSLDI</sequence>
<evidence type="ECO:0000313" key="2">
    <source>
        <dbReference type="EMBL" id="KAI1703882.1"/>
    </source>
</evidence>
<dbReference type="Proteomes" id="UP001201812">
    <property type="component" value="Unassembled WGS sequence"/>
</dbReference>
<comment type="caution">
    <text evidence="2">The sequence shown here is derived from an EMBL/GenBank/DDBJ whole genome shotgun (WGS) entry which is preliminary data.</text>
</comment>